<feature type="transmembrane region" description="Helical" evidence="9">
    <location>
        <begin position="188"/>
        <end position="209"/>
    </location>
</feature>
<feature type="transmembrane region" description="Helical" evidence="9">
    <location>
        <begin position="332"/>
        <end position="353"/>
    </location>
</feature>
<dbReference type="STRING" id="4999.A0A1Y1USY7"/>
<evidence type="ECO:0000313" key="11">
    <source>
        <dbReference type="Proteomes" id="UP000193218"/>
    </source>
</evidence>
<evidence type="ECO:0000256" key="6">
    <source>
        <dbReference type="ARBA" id="ARBA00022989"/>
    </source>
</evidence>
<dbReference type="Pfam" id="PF02133">
    <property type="entry name" value="Transp_cyt_pur"/>
    <property type="match status" value="1"/>
</dbReference>
<dbReference type="PANTHER" id="PTHR31806">
    <property type="entry name" value="PURINE-CYTOSINE PERMEASE FCY2-RELATED"/>
    <property type="match status" value="1"/>
</dbReference>
<sequence length="517" mass="55605">MSGGDHTDVEKGLDPLAGVAVADPGVYAGEHDSALPSDGAWARFDAYNKKLERKLGIESRGIERVPESARPDKHLWGNTMIWLSANTVLPTFGIGILGPLLFYMGLGDSMLTILFFNLVTACIPAYMSTFGPALGLRQMTSSRFSWGFYGAKFVALLNCIACVGWSIINTIAGAQTLEAVAEYKISAAAGVVIIALVTLVLGLFGYKLVHRFERFAWIPSLVSFLVLLGVSAKHLVNVPMPVGRAEAASVLSFGGVIFGFAVGWSSLSSDYNVYMPAESNKWKVFMWTYIGLIFPLVLVQWLGAAVGAAAMVNTDWMAAYTANELGGLLHAVLVPAIGGGGKFFMVILVLSVVANNIINVYSYGLSLSVISIYLAAVPRLVWPCVITAIYIPLAIVGANHFAATLEDFMNVLGYWLAIYCTVVLEEHFIFRKGDHANYNAAETWNRKSLLPVGYAAAASMCFGAAGAAVGMAQVWWTGPIGKAVGGPYGGDLGFELAGAFTAVTFPIFRYFERKYIR</sequence>
<dbReference type="InterPro" id="IPR001248">
    <property type="entry name" value="Pur-cyt_permease"/>
</dbReference>
<feature type="transmembrane region" description="Helical" evidence="9">
    <location>
        <begin position="110"/>
        <end position="134"/>
    </location>
</feature>
<dbReference type="GO" id="GO:0005886">
    <property type="term" value="C:plasma membrane"/>
    <property type="evidence" value="ECO:0007669"/>
    <property type="project" value="TreeGrafter"/>
</dbReference>
<feature type="transmembrane region" description="Helical" evidence="9">
    <location>
        <begin position="287"/>
        <end position="312"/>
    </location>
</feature>
<dbReference type="AlphaFoldDB" id="A0A1Y1USY7"/>
<keyword evidence="3 8" id="KW-0813">Transport</keyword>
<accession>A0A1Y1USY7</accession>
<protein>
    <submittedName>
        <fullName evidence="10">Cytosine-purine permease</fullName>
    </submittedName>
</protein>
<dbReference type="RefSeq" id="XP_021874807.1">
    <property type="nucleotide sequence ID" value="XM_022013067.1"/>
</dbReference>
<keyword evidence="6 9" id="KW-1133">Transmembrane helix</keyword>
<name>A0A1Y1USY7_9TREE</name>
<dbReference type="FunFam" id="1.10.4160.10:FF:000002">
    <property type="entry name" value="Purine-cytosine permease fcyB"/>
    <property type="match status" value="1"/>
</dbReference>
<dbReference type="GO" id="GO:0000329">
    <property type="term" value="C:fungal-type vacuole membrane"/>
    <property type="evidence" value="ECO:0007669"/>
    <property type="project" value="TreeGrafter"/>
</dbReference>
<dbReference type="GO" id="GO:0022857">
    <property type="term" value="F:transmembrane transporter activity"/>
    <property type="evidence" value="ECO:0007669"/>
    <property type="project" value="InterPro"/>
</dbReference>
<dbReference type="Proteomes" id="UP000193218">
    <property type="component" value="Unassembled WGS sequence"/>
</dbReference>
<dbReference type="PIRSF" id="PIRSF002744">
    <property type="entry name" value="Pur-cyt_permease"/>
    <property type="match status" value="1"/>
</dbReference>
<evidence type="ECO:0000256" key="9">
    <source>
        <dbReference type="SAM" id="Phobius"/>
    </source>
</evidence>
<evidence type="ECO:0000313" key="10">
    <source>
        <dbReference type="EMBL" id="ORX41128.1"/>
    </source>
</evidence>
<organism evidence="10 11">
    <name type="scientific">Kockovaella imperatae</name>
    <dbReference type="NCBI Taxonomy" id="4999"/>
    <lineage>
        <taxon>Eukaryota</taxon>
        <taxon>Fungi</taxon>
        <taxon>Dikarya</taxon>
        <taxon>Basidiomycota</taxon>
        <taxon>Agaricomycotina</taxon>
        <taxon>Tremellomycetes</taxon>
        <taxon>Tremellales</taxon>
        <taxon>Cuniculitremaceae</taxon>
        <taxon>Kockovaella</taxon>
    </lineage>
</organism>
<keyword evidence="11" id="KW-1185">Reference proteome</keyword>
<feature type="transmembrane region" description="Helical" evidence="9">
    <location>
        <begin position="451"/>
        <end position="472"/>
    </location>
</feature>
<feature type="transmembrane region" description="Helical" evidence="9">
    <location>
        <begin position="80"/>
        <end position="104"/>
    </location>
</feature>
<feature type="transmembrane region" description="Helical" evidence="9">
    <location>
        <begin position="216"/>
        <end position="236"/>
    </location>
</feature>
<feature type="transmembrane region" description="Helical" evidence="9">
    <location>
        <begin position="248"/>
        <end position="267"/>
    </location>
</feature>
<evidence type="ECO:0000256" key="7">
    <source>
        <dbReference type="ARBA" id="ARBA00023136"/>
    </source>
</evidence>
<dbReference type="InParanoid" id="A0A1Y1USY7"/>
<keyword evidence="4" id="KW-0597">Phosphoprotein</keyword>
<feature type="transmembrane region" description="Helical" evidence="9">
    <location>
        <begin position="411"/>
        <end position="430"/>
    </location>
</feature>
<dbReference type="OrthoDB" id="2116389at2759"/>
<dbReference type="EMBL" id="NBSH01000001">
    <property type="protein sequence ID" value="ORX41128.1"/>
    <property type="molecule type" value="Genomic_DNA"/>
</dbReference>
<evidence type="ECO:0000256" key="1">
    <source>
        <dbReference type="ARBA" id="ARBA00004141"/>
    </source>
</evidence>
<proteinExistence type="inferred from homology"/>
<dbReference type="InterPro" id="IPR026030">
    <property type="entry name" value="Pur-cyt_permease_Fcy2/21/22"/>
</dbReference>
<dbReference type="Gene3D" id="1.10.4160.10">
    <property type="entry name" value="Hydantoin permease"/>
    <property type="match status" value="1"/>
</dbReference>
<dbReference type="GeneID" id="33554875"/>
<feature type="transmembrane region" description="Helical" evidence="9">
    <location>
        <begin position="365"/>
        <end position="391"/>
    </location>
</feature>
<evidence type="ECO:0000256" key="3">
    <source>
        <dbReference type="ARBA" id="ARBA00022448"/>
    </source>
</evidence>
<comment type="subcellular location">
    <subcellularLocation>
        <location evidence="1">Membrane</location>
        <topology evidence="1">Multi-pass membrane protein</topology>
    </subcellularLocation>
</comment>
<feature type="transmembrane region" description="Helical" evidence="9">
    <location>
        <begin position="492"/>
        <end position="511"/>
    </location>
</feature>
<comment type="similarity">
    <text evidence="2 8">Belongs to the purine-cytosine permease (2.A.39) family.</text>
</comment>
<reference evidence="10 11" key="1">
    <citation type="submission" date="2017-03" db="EMBL/GenBank/DDBJ databases">
        <title>Widespread Adenine N6-methylation of Active Genes in Fungi.</title>
        <authorList>
            <consortium name="DOE Joint Genome Institute"/>
            <person name="Mondo S.J."/>
            <person name="Dannebaum R.O."/>
            <person name="Kuo R.C."/>
            <person name="Louie K.B."/>
            <person name="Bewick A.J."/>
            <person name="Labutti K."/>
            <person name="Haridas S."/>
            <person name="Kuo A."/>
            <person name="Salamov A."/>
            <person name="Ahrendt S.R."/>
            <person name="Lau R."/>
            <person name="Bowen B.P."/>
            <person name="Lipzen A."/>
            <person name="Sullivan W."/>
            <person name="Andreopoulos W.B."/>
            <person name="Clum A."/>
            <person name="Lindquist E."/>
            <person name="Daum C."/>
            <person name="Northen T.R."/>
            <person name="Ramamoorthy G."/>
            <person name="Schmitz R.J."/>
            <person name="Gryganskyi A."/>
            <person name="Culley D."/>
            <person name="Magnuson J."/>
            <person name="James T.Y."/>
            <person name="O'Malley M.A."/>
            <person name="Stajich J.E."/>
            <person name="Spatafora J.W."/>
            <person name="Visel A."/>
            <person name="Grigoriev I.V."/>
        </authorList>
    </citation>
    <scope>NUCLEOTIDE SEQUENCE [LARGE SCALE GENOMIC DNA]</scope>
    <source>
        <strain evidence="10 11">NRRL Y-17943</strain>
    </source>
</reference>
<gene>
    <name evidence="10" type="ORF">BD324DRAFT_574543</name>
</gene>
<dbReference type="GO" id="GO:0015851">
    <property type="term" value="P:nucleobase transport"/>
    <property type="evidence" value="ECO:0007669"/>
    <property type="project" value="UniProtKB-ARBA"/>
</dbReference>
<evidence type="ECO:0000256" key="8">
    <source>
        <dbReference type="PIRNR" id="PIRNR002744"/>
    </source>
</evidence>
<keyword evidence="7 8" id="KW-0472">Membrane</keyword>
<evidence type="ECO:0000256" key="4">
    <source>
        <dbReference type="ARBA" id="ARBA00022553"/>
    </source>
</evidence>
<comment type="caution">
    <text evidence="10">The sequence shown here is derived from an EMBL/GenBank/DDBJ whole genome shotgun (WGS) entry which is preliminary data.</text>
</comment>
<keyword evidence="5 9" id="KW-0812">Transmembrane</keyword>
<feature type="transmembrane region" description="Helical" evidence="9">
    <location>
        <begin position="146"/>
        <end position="168"/>
    </location>
</feature>
<evidence type="ECO:0000256" key="5">
    <source>
        <dbReference type="ARBA" id="ARBA00022692"/>
    </source>
</evidence>
<dbReference type="PANTHER" id="PTHR31806:SF1">
    <property type="entry name" value="PURINE-CYTOSINE PERMEASE FCY2-RELATED"/>
    <property type="match status" value="1"/>
</dbReference>
<evidence type="ECO:0000256" key="2">
    <source>
        <dbReference type="ARBA" id="ARBA00008974"/>
    </source>
</evidence>